<dbReference type="EC" id="4.1.3.17" evidence="10"/>
<feature type="binding site" evidence="9">
    <location>
        <position position="99"/>
    </location>
    <ligand>
        <name>substrate</name>
    </ligand>
</feature>
<evidence type="ECO:0000313" key="11">
    <source>
        <dbReference type="EMBL" id="TGY89919.1"/>
    </source>
</evidence>
<proteinExistence type="inferred from homology"/>
<dbReference type="OrthoDB" id="9812532at2"/>
<evidence type="ECO:0000256" key="7">
    <source>
        <dbReference type="ARBA" id="ARBA00025046"/>
    </source>
</evidence>
<evidence type="ECO:0000256" key="3">
    <source>
        <dbReference type="ARBA" id="ARBA00008621"/>
    </source>
</evidence>
<dbReference type="GO" id="GO:0051252">
    <property type="term" value="P:regulation of RNA metabolic process"/>
    <property type="evidence" value="ECO:0007669"/>
    <property type="project" value="InterPro"/>
</dbReference>
<evidence type="ECO:0000256" key="9">
    <source>
        <dbReference type="PIRSR" id="PIRSR605493-1"/>
    </source>
</evidence>
<dbReference type="CDD" id="cd16841">
    <property type="entry name" value="RraA_family"/>
    <property type="match status" value="1"/>
</dbReference>
<dbReference type="NCBIfam" id="TIGR01935">
    <property type="entry name" value="NOT-MenG"/>
    <property type="match status" value="1"/>
</dbReference>
<sequence>MTDPIRTADLCDAHPDAVRVLTPGLRAYGGRAIFHGRAATVRAENDNSKVREALEEPGEGRVLVVDNGGKVDRALVGGNLAALGAKTGWSGVLVCGAVRDGHELEQSDIGVMALASVPMKTDKQGRGTREVPVRVCGVTIHPGDWIYADRDGVVVSAQALHET</sequence>
<evidence type="ECO:0000313" key="12">
    <source>
        <dbReference type="Proteomes" id="UP000308054"/>
    </source>
</evidence>
<protein>
    <recommendedName>
        <fullName evidence="10">4-hydroxy-4-methyl-2-oxoglutarate aldolase</fullName>
        <shortName evidence="10">HMG aldolase</shortName>
        <ecNumber evidence="10">4.1.1.112</ecNumber>
        <ecNumber evidence="10">4.1.3.17</ecNumber>
    </recommendedName>
    <alternativeName>
        <fullName evidence="10">Oxaloacetate decarboxylase</fullName>
    </alternativeName>
</protein>
<keyword evidence="12" id="KW-1185">Reference proteome</keyword>
<comment type="caution">
    <text evidence="11">The sequence shown here is derived from an EMBL/GenBank/DDBJ whole genome shotgun (WGS) entry which is preliminary data.</text>
</comment>
<dbReference type="GO" id="GO:0008948">
    <property type="term" value="F:oxaloacetate decarboxylase activity"/>
    <property type="evidence" value="ECO:0007669"/>
    <property type="project" value="UniProtKB-EC"/>
</dbReference>
<dbReference type="GO" id="GO:0047443">
    <property type="term" value="F:4-hydroxy-4-methyl-2-oxoglutarate aldolase activity"/>
    <property type="evidence" value="ECO:0007669"/>
    <property type="project" value="UniProtKB-EC"/>
</dbReference>
<comment type="function">
    <text evidence="7 10">Catalyzes the aldol cleavage of 4-hydroxy-4-methyl-2-oxoglutarate (HMG) into 2 molecules of pyruvate. Also contains a secondary oxaloacetate (OAA) decarboxylase activity due to the common pyruvate enolate transition state formed following C-C bond cleavage in the retro-aldol and decarboxylation reactions.</text>
</comment>
<dbReference type="GO" id="GO:0008428">
    <property type="term" value="F:ribonuclease inhibitor activity"/>
    <property type="evidence" value="ECO:0007669"/>
    <property type="project" value="InterPro"/>
</dbReference>
<organism evidence="11 12">
    <name type="scientific">Marinicauda algicola</name>
    <dbReference type="NCBI Taxonomy" id="2029849"/>
    <lineage>
        <taxon>Bacteria</taxon>
        <taxon>Pseudomonadati</taxon>
        <taxon>Pseudomonadota</taxon>
        <taxon>Alphaproteobacteria</taxon>
        <taxon>Maricaulales</taxon>
        <taxon>Maricaulaceae</taxon>
        <taxon>Marinicauda</taxon>
    </lineage>
</organism>
<feature type="binding site" evidence="9">
    <location>
        <begin position="77"/>
        <end position="80"/>
    </location>
    <ligand>
        <name>substrate</name>
    </ligand>
</feature>
<dbReference type="PANTHER" id="PTHR33254">
    <property type="entry name" value="4-HYDROXY-4-METHYL-2-OXOGLUTARATE ALDOLASE 3-RELATED"/>
    <property type="match status" value="1"/>
</dbReference>
<dbReference type="InterPro" id="IPR036704">
    <property type="entry name" value="RraA/RraA-like_sf"/>
</dbReference>
<evidence type="ECO:0000256" key="2">
    <source>
        <dbReference type="ARBA" id="ARBA00001968"/>
    </source>
</evidence>
<dbReference type="RefSeq" id="WP_135994416.1">
    <property type="nucleotide sequence ID" value="NZ_CP071057.1"/>
</dbReference>
<dbReference type="SUPFAM" id="SSF89562">
    <property type="entry name" value="RraA-like"/>
    <property type="match status" value="1"/>
</dbReference>
<keyword evidence="5 9" id="KW-0479">Metal-binding</keyword>
<dbReference type="InterPro" id="IPR010203">
    <property type="entry name" value="RraA"/>
</dbReference>
<accession>A0A4V3RYE1</accession>
<dbReference type="EMBL" id="SRXW01000001">
    <property type="protein sequence ID" value="TGY89919.1"/>
    <property type="molecule type" value="Genomic_DNA"/>
</dbReference>
<keyword evidence="6 10" id="KW-0456">Lyase</keyword>
<dbReference type="Proteomes" id="UP000308054">
    <property type="component" value="Unassembled WGS sequence"/>
</dbReference>
<evidence type="ECO:0000256" key="10">
    <source>
        <dbReference type="RuleBase" id="RU004338"/>
    </source>
</evidence>
<dbReference type="Gene3D" id="3.50.30.40">
    <property type="entry name" value="Ribonuclease E inhibitor RraA/RraA-like"/>
    <property type="match status" value="1"/>
</dbReference>
<comment type="cofactor">
    <cofactor evidence="9">
        <name>Mg(2+)</name>
        <dbReference type="ChEBI" id="CHEBI:18420"/>
    </cofactor>
</comment>
<comment type="catalytic activity">
    <reaction evidence="8 10">
        <text>oxaloacetate + H(+) = pyruvate + CO2</text>
        <dbReference type="Rhea" id="RHEA:15641"/>
        <dbReference type="ChEBI" id="CHEBI:15361"/>
        <dbReference type="ChEBI" id="CHEBI:15378"/>
        <dbReference type="ChEBI" id="CHEBI:16452"/>
        <dbReference type="ChEBI" id="CHEBI:16526"/>
        <dbReference type="EC" id="4.1.1.112"/>
    </reaction>
</comment>
<dbReference type="PANTHER" id="PTHR33254:SF4">
    <property type="entry name" value="4-HYDROXY-4-METHYL-2-OXOGLUTARATE ALDOLASE 3-RELATED"/>
    <property type="match status" value="1"/>
</dbReference>
<comment type="catalytic activity">
    <reaction evidence="1 10">
        <text>4-hydroxy-4-methyl-2-oxoglutarate = 2 pyruvate</text>
        <dbReference type="Rhea" id="RHEA:22748"/>
        <dbReference type="ChEBI" id="CHEBI:15361"/>
        <dbReference type="ChEBI" id="CHEBI:58276"/>
        <dbReference type="EC" id="4.1.3.17"/>
    </reaction>
</comment>
<dbReference type="InterPro" id="IPR005493">
    <property type="entry name" value="RraA/RraA-like"/>
</dbReference>
<reference evidence="11 12" key="1">
    <citation type="journal article" date="2017" name="Int. J. Syst. Evol. Microbiol.">
        <title>Marinicauda algicola sp. nov., isolated from a marine red alga Rhodosorus marinus.</title>
        <authorList>
            <person name="Jeong S.E."/>
            <person name="Jeon S.H."/>
            <person name="Chun B.H."/>
            <person name="Kim D.W."/>
            <person name="Jeon C.O."/>
        </authorList>
    </citation>
    <scope>NUCLEOTIDE SEQUENCE [LARGE SCALE GENOMIC DNA]</scope>
    <source>
        <strain evidence="11 12">JCM 31718</strain>
    </source>
</reference>
<comment type="subunit">
    <text evidence="4 10">Homotrimer.</text>
</comment>
<keyword evidence="9" id="KW-0460">Magnesium</keyword>
<comment type="similarity">
    <text evidence="3 10">Belongs to the class II aldolase/RraA-like family.</text>
</comment>
<dbReference type="Pfam" id="PF03737">
    <property type="entry name" value="RraA-like"/>
    <property type="match status" value="1"/>
</dbReference>
<evidence type="ECO:0000256" key="5">
    <source>
        <dbReference type="ARBA" id="ARBA00022723"/>
    </source>
</evidence>
<comment type="cofactor">
    <cofactor evidence="2 10">
        <name>a divalent metal cation</name>
        <dbReference type="ChEBI" id="CHEBI:60240"/>
    </cofactor>
</comment>
<evidence type="ECO:0000256" key="1">
    <source>
        <dbReference type="ARBA" id="ARBA00001342"/>
    </source>
</evidence>
<name>A0A4V3RYE1_9PROT</name>
<evidence type="ECO:0000256" key="4">
    <source>
        <dbReference type="ARBA" id="ARBA00011233"/>
    </source>
</evidence>
<dbReference type="NCBIfam" id="NF006875">
    <property type="entry name" value="PRK09372.1"/>
    <property type="match status" value="1"/>
</dbReference>
<evidence type="ECO:0000256" key="6">
    <source>
        <dbReference type="ARBA" id="ARBA00023239"/>
    </source>
</evidence>
<gene>
    <name evidence="11" type="ORF">E5163_01915</name>
</gene>
<dbReference type="GO" id="GO:0046872">
    <property type="term" value="F:metal ion binding"/>
    <property type="evidence" value="ECO:0007669"/>
    <property type="project" value="UniProtKB-KW"/>
</dbReference>
<dbReference type="AlphaFoldDB" id="A0A4V3RYE1"/>
<feature type="binding site" evidence="9">
    <location>
        <position position="100"/>
    </location>
    <ligand>
        <name>Mg(2+)</name>
        <dbReference type="ChEBI" id="CHEBI:18420"/>
    </ligand>
</feature>
<evidence type="ECO:0000256" key="8">
    <source>
        <dbReference type="ARBA" id="ARBA00047973"/>
    </source>
</evidence>
<dbReference type="EC" id="4.1.1.112" evidence="10"/>